<comment type="caution">
    <text evidence="1">The sequence shown here is derived from an EMBL/GenBank/DDBJ whole genome shotgun (WGS) entry which is preliminary data.</text>
</comment>
<gene>
    <name evidence="1" type="ORF">I3842_03G251000</name>
</gene>
<accession>A0A922FNZ5</accession>
<dbReference type="AlphaFoldDB" id="A0A922FNZ5"/>
<sequence>MAFECISWVRWKAPLHNRRRLARRKLCSEASEFLPMESSPWVLAAAERAKQ</sequence>
<dbReference type="EMBL" id="CM031827">
    <property type="protein sequence ID" value="KAG6724257.1"/>
    <property type="molecule type" value="Genomic_DNA"/>
</dbReference>
<evidence type="ECO:0000313" key="2">
    <source>
        <dbReference type="Proteomes" id="UP000811246"/>
    </source>
</evidence>
<reference evidence="1" key="1">
    <citation type="submission" date="2021-01" db="EMBL/GenBank/DDBJ databases">
        <authorList>
            <person name="Lovell J.T."/>
            <person name="Bentley N."/>
            <person name="Bhattarai G."/>
            <person name="Jenkins J.W."/>
            <person name="Sreedasyam A."/>
            <person name="Alarcon Y."/>
            <person name="Bock C."/>
            <person name="Boston L."/>
            <person name="Carlson J."/>
            <person name="Cervantes K."/>
            <person name="Clermont K."/>
            <person name="Krom N."/>
            <person name="Kubenka K."/>
            <person name="Mamidi S."/>
            <person name="Mattison C."/>
            <person name="Monteros M."/>
            <person name="Pisani C."/>
            <person name="Plott C."/>
            <person name="Rajasekar S."/>
            <person name="Rhein H.S."/>
            <person name="Rohla C."/>
            <person name="Song M."/>
            <person name="Hilaire R.S."/>
            <person name="Shu S."/>
            <person name="Wells L."/>
            <person name="Wang X."/>
            <person name="Webber J."/>
            <person name="Heerema R.J."/>
            <person name="Klein P."/>
            <person name="Conner P."/>
            <person name="Grauke L."/>
            <person name="Grimwood J."/>
            <person name="Schmutz J."/>
            <person name="Randall J.J."/>
        </authorList>
    </citation>
    <scope>NUCLEOTIDE SEQUENCE</scope>
    <source>
        <tissue evidence="1">Leaf</tissue>
    </source>
</reference>
<organism evidence="1 2">
    <name type="scientific">Carya illinoinensis</name>
    <name type="common">Pecan</name>
    <dbReference type="NCBI Taxonomy" id="32201"/>
    <lineage>
        <taxon>Eukaryota</taxon>
        <taxon>Viridiplantae</taxon>
        <taxon>Streptophyta</taxon>
        <taxon>Embryophyta</taxon>
        <taxon>Tracheophyta</taxon>
        <taxon>Spermatophyta</taxon>
        <taxon>Magnoliopsida</taxon>
        <taxon>eudicotyledons</taxon>
        <taxon>Gunneridae</taxon>
        <taxon>Pentapetalae</taxon>
        <taxon>rosids</taxon>
        <taxon>fabids</taxon>
        <taxon>Fagales</taxon>
        <taxon>Juglandaceae</taxon>
        <taxon>Carya</taxon>
    </lineage>
</organism>
<evidence type="ECO:0000313" key="1">
    <source>
        <dbReference type="EMBL" id="KAG6724257.1"/>
    </source>
</evidence>
<dbReference type="Proteomes" id="UP000811246">
    <property type="component" value="Chromosome 3"/>
</dbReference>
<name>A0A922FNZ5_CARIL</name>
<protein>
    <submittedName>
        <fullName evidence="1">Uncharacterized protein</fullName>
    </submittedName>
</protein>
<proteinExistence type="predicted"/>